<feature type="compositionally biased region" description="Polar residues" evidence="1">
    <location>
        <begin position="197"/>
        <end position="221"/>
    </location>
</feature>
<evidence type="ECO:0000256" key="1">
    <source>
        <dbReference type="SAM" id="MobiDB-lite"/>
    </source>
</evidence>
<comment type="caution">
    <text evidence="2">The sequence shown here is derived from an EMBL/GenBank/DDBJ whole genome shotgun (WGS) entry which is preliminary data.</text>
</comment>
<reference evidence="2" key="1">
    <citation type="submission" date="2023-06" db="EMBL/GenBank/DDBJ databases">
        <title>Genome-scale phylogeny and comparative genomics of the fungal order Sordariales.</title>
        <authorList>
            <consortium name="Lawrence Berkeley National Laboratory"/>
            <person name="Hensen N."/>
            <person name="Bonometti L."/>
            <person name="Westerberg I."/>
            <person name="Brannstrom I.O."/>
            <person name="Guillou S."/>
            <person name="Cros-Aarteil S."/>
            <person name="Calhoun S."/>
            <person name="Haridas S."/>
            <person name="Kuo A."/>
            <person name="Mondo S."/>
            <person name="Pangilinan J."/>
            <person name="Riley R."/>
            <person name="Labutti K."/>
            <person name="Andreopoulos B."/>
            <person name="Lipzen A."/>
            <person name="Chen C."/>
            <person name="Yanf M."/>
            <person name="Daum C."/>
            <person name="Ng V."/>
            <person name="Clum A."/>
            <person name="Steindorff A."/>
            <person name="Ohm R."/>
            <person name="Martin F."/>
            <person name="Silar P."/>
            <person name="Natvig D."/>
            <person name="Lalanne C."/>
            <person name="Gautier V."/>
            <person name="Ament-Velasquez S.L."/>
            <person name="Kruys A."/>
            <person name="Hutchinson M.I."/>
            <person name="Powell A.J."/>
            <person name="Barry K."/>
            <person name="Miller A.N."/>
            <person name="Grigoriev I.V."/>
            <person name="Debuchy R."/>
            <person name="Gladieux P."/>
            <person name="Thoren M.H."/>
            <person name="Johannesson H."/>
        </authorList>
    </citation>
    <scope>NUCLEOTIDE SEQUENCE</scope>
    <source>
        <strain evidence="2">8032-3</strain>
    </source>
</reference>
<dbReference type="EMBL" id="MU839026">
    <property type="protein sequence ID" value="KAK1763546.1"/>
    <property type="molecule type" value="Genomic_DNA"/>
</dbReference>
<accession>A0AAJ0BSP5</accession>
<feature type="compositionally biased region" description="Pro residues" evidence="1">
    <location>
        <begin position="229"/>
        <end position="247"/>
    </location>
</feature>
<name>A0AAJ0BSP5_9PEZI</name>
<feature type="region of interest" description="Disordered" evidence="1">
    <location>
        <begin position="32"/>
        <end position="266"/>
    </location>
</feature>
<gene>
    <name evidence="2" type="ORF">QBC33DRAFT_549281</name>
</gene>
<keyword evidence="3" id="KW-1185">Reference proteome</keyword>
<dbReference type="Proteomes" id="UP001244011">
    <property type="component" value="Unassembled WGS sequence"/>
</dbReference>
<organism evidence="2 3">
    <name type="scientific">Phialemonium atrogriseum</name>
    <dbReference type="NCBI Taxonomy" id="1093897"/>
    <lineage>
        <taxon>Eukaryota</taxon>
        <taxon>Fungi</taxon>
        <taxon>Dikarya</taxon>
        <taxon>Ascomycota</taxon>
        <taxon>Pezizomycotina</taxon>
        <taxon>Sordariomycetes</taxon>
        <taxon>Sordariomycetidae</taxon>
        <taxon>Cephalothecales</taxon>
        <taxon>Cephalothecaceae</taxon>
        <taxon>Phialemonium</taxon>
    </lineage>
</organism>
<dbReference type="RefSeq" id="XP_060279759.1">
    <property type="nucleotide sequence ID" value="XM_060428957.1"/>
</dbReference>
<proteinExistence type="predicted"/>
<protein>
    <submittedName>
        <fullName evidence="2">Uncharacterized protein</fullName>
    </submittedName>
</protein>
<sequence length="294" mass="31680">MISSAKRPLEQSAGDLELPQCKRAAIKSLLNYDPWSPPRSNLSDADIQNNASSPNSVAINAPSNPTTSTHFPIPMPSLDNEGYLPPYESYPEGLWGSDINYAGPSLNRPVPPPPIATSPNVAEQGSDLDNHRADVPDNASPDSDSAGDRNAEDDDWQDDDDYYDEEEEANDDDYDEKKPTTTTATTKKKKKKLTTWPCRQSSAWRTSATRPGQRWATSAPTPSAVESPAPLPSPASPPPPPPQPPPSATTAMMTLTQASPRPYYKKPTYLSRDFAADGRGGAGRGHLPACTAPL</sequence>
<evidence type="ECO:0000313" key="2">
    <source>
        <dbReference type="EMBL" id="KAK1763546.1"/>
    </source>
</evidence>
<feature type="compositionally biased region" description="Polar residues" evidence="1">
    <location>
        <begin position="249"/>
        <end position="259"/>
    </location>
</feature>
<feature type="compositionally biased region" description="Acidic residues" evidence="1">
    <location>
        <begin position="151"/>
        <end position="174"/>
    </location>
</feature>
<dbReference type="GeneID" id="85312144"/>
<evidence type="ECO:0000313" key="3">
    <source>
        <dbReference type="Proteomes" id="UP001244011"/>
    </source>
</evidence>
<dbReference type="AlphaFoldDB" id="A0AAJ0BSP5"/>
<feature type="compositionally biased region" description="Polar residues" evidence="1">
    <location>
        <begin position="38"/>
        <end position="70"/>
    </location>
</feature>